<evidence type="ECO:0000256" key="5">
    <source>
        <dbReference type="ARBA" id="ARBA00023136"/>
    </source>
</evidence>
<sequence length="328" mass="35712">PASMQAAYLKPAVLRHHEVPGHFKEVFILSGYRPVSSVAQCVRSIFSWNNETLNVWSHLLGSLAFLSMAVGAVSEFGVSDPAVWPLYLFLLASVLYPLASALAHMFNVLSREARDVCFFIDYAAIAFYGHCATCAYSAYSLPGHMMAPASQLLLLAASTATAIWGVWTSCRTRFMPSRQVLRLSGFVLACLIANLPVLARLAAAAANSDEASLPHWRRQLWLVLAMAFLYLTHLPERLWPGAFDIVGHSHQLFHLAGCMGTADQIAALRFDLRDRRPLLTSPPPWLPMLVSAGLVAACACGIVLRYSLRVRRLAAAGGGGGCGKKRSD</sequence>
<keyword evidence="6" id="KW-0479">Metal-binding</keyword>
<dbReference type="GO" id="GO:0016020">
    <property type="term" value="C:membrane"/>
    <property type="evidence" value="ECO:0007669"/>
    <property type="project" value="UniProtKB-SubCell"/>
</dbReference>
<feature type="transmembrane region" description="Helical" evidence="7">
    <location>
        <begin position="180"/>
        <end position="199"/>
    </location>
</feature>
<keyword evidence="4 7" id="KW-1133">Transmembrane helix</keyword>
<accession>A0A1I8I7J8</accession>
<evidence type="ECO:0000256" key="3">
    <source>
        <dbReference type="ARBA" id="ARBA00022692"/>
    </source>
</evidence>
<feature type="binding site" evidence="6">
    <location>
        <position position="250"/>
    </location>
    <ligand>
        <name>Zn(2+)</name>
        <dbReference type="ChEBI" id="CHEBI:29105"/>
    </ligand>
</feature>
<evidence type="ECO:0000256" key="1">
    <source>
        <dbReference type="ARBA" id="ARBA00004141"/>
    </source>
</evidence>
<feature type="transmembrane region" description="Helical" evidence="7">
    <location>
        <begin position="285"/>
        <end position="304"/>
    </location>
</feature>
<evidence type="ECO:0000313" key="8">
    <source>
        <dbReference type="Proteomes" id="UP000095280"/>
    </source>
</evidence>
<evidence type="ECO:0000256" key="7">
    <source>
        <dbReference type="SAM" id="Phobius"/>
    </source>
</evidence>
<feature type="transmembrane region" description="Helical" evidence="7">
    <location>
        <begin position="118"/>
        <end position="139"/>
    </location>
</feature>
<dbReference type="Proteomes" id="UP000095280">
    <property type="component" value="Unplaced"/>
</dbReference>
<dbReference type="AlphaFoldDB" id="A0A1I8I7J8"/>
<dbReference type="GO" id="GO:0046872">
    <property type="term" value="F:metal ion binding"/>
    <property type="evidence" value="ECO:0007669"/>
    <property type="project" value="UniProtKB-KW"/>
</dbReference>
<feature type="transmembrane region" description="Helical" evidence="7">
    <location>
        <begin position="53"/>
        <end position="74"/>
    </location>
</feature>
<feature type="binding site" evidence="6">
    <location>
        <position position="104"/>
    </location>
    <ligand>
        <name>Zn(2+)</name>
        <dbReference type="ChEBI" id="CHEBI:29105"/>
    </ligand>
</feature>
<keyword evidence="8" id="KW-1185">Reference proteome</keyword>
<dbReference type="GO" id="GO:0038023">
    <property type="term" value="F:signaling receptor activity"/>
    <property type="evidence" value="ECO:0007669"/>
    <property type="project" value="TreeGrafter"/>
</dbReference>
<feature type="transmembrane region" description="Helical" evidence="7">
    <location>
        <begin position="86"/>
        <end position="106"/>
    </location>
</feature>
<proteinExistence type="inferred from homology"/>
<comment type="similarity">
    <text evidence="2">Belongs to the ADIPOR family.</text>
</comment>
<evidence type="ECO:0000256" key="6">
    <source>
        <dbReference type="PIRSR" id="PIRSR604254-1"/>
    </source>
</evidence>
<evidence type="ECO:0000256" key="4">
    <source>
        <dbReference type="ARBA" id="ARBA00022989"/>
    </source>
</evidence>
<evidence type="ECO:0000256" key="2">
    <source>
        <dbReference type="ARBA" id="ARBA00007018"/>
    </source>
</evidence>
<dbReference type="InterPro" id="IPR004254">
    <property type="entry name" value="AdipoR/HlyIII-related"/>
</dbReference>
<name>A0A1I8I7J8_9PLAT</name>
<keyword evidence="3 7" id="KW-0812">Transmembrane</keyword>
<keyword evidence="5 7" id="KW-0472">Membrane</keyword>
<evidence type="ECO:0000313" key="9">
    <source>
        <dbReference type="WBParaSite" id="maker-uti_cns_0010402-snap-gene-0.3-mRNA-1"/>
    </source>
</evidence>
<keyword evidence="6" id="KW-0862">Zinc</keyword>
<dbReference type="Pfam" id="PF03006">
    <property type="entry name" value="HlyIII"/>
    <property type="match status" value="1"/>
</dbReference>
<reference evidence="9" key="1">
    <citation type="submission" date="2016-11" db="UniProtKB">
        <authorList>
            <consortium name="WormBaseParasite"/>
        </authorList>
    </citation>
    <scope>IDENTIFICATION</scope>
</reference>
<dbReference type="PANTHER" id="PTHR20855">
    <property type="entry name" value="ADIPOR/PROGESTIN RECEPTOR-RELATED"/>
    <property type="match status" value="1"/>
</dbReference>
<feature type="binding site" evidence="6">
    <location>
        <position position="254"/>
    </location>
    <ligand>
        <name>Zn(2+)</name>
        <dbReference type="ChEBI" id="CHEBI:29105"/>
    </ligand>
</feature>
<comment type="subcellular location">
    <subcellularLocation>
        <location evidence="1">Membrane</location>
        <topology evidence="1">Multi-pass membrane protein</topology>
    </subcellularLocation>
</comment>
<organism evidence="8 9">
    <name type="scientific">Macrostomum lignano</name>
    <dbReference type="NCBI Taxonomy" id="282301"/>
    <lineage>
        <taxon>Eukaryota</taxon>
        <taxon>Metazoa</taxon>
        <taxon>Spiralia</taxon>
        <taxon>Lophotrochozoa</taxon>
        <taxon>Platyhelminthes</taxon>
        <taxon>Rhabditophora</taxon>
        <taxon>Macrostomorpha</taxon>
        <taxon>Macrostomida</taxon>
        <taxon>Macrostomidae</taxon>
        <taxon>Macrostomum</taxon>
    </lineage>
</organism>
<feature type="transmembrane region" description="Helical" evidence="7">
    <location>
        <begin position="145"/>
        <end position="168"/>
    </location>
</feature>
<protein>
    <submittedName>
        <fullName evidence="9">Progestin and adipoQ receptor family member IX</fullName>
    </submittedName>
</protein>
<dbReference type="WBParaSite" id="maker-uti_cns_0010402-snap-gene-0.3-mRNA-1">
    <property type="protein sequence ID" value="maker-uti_cns_0010402-snap-gene-0.3-mRNA-1"/>
    <property type="gene ID" value="maker-uti_cns_0010402-snap-gene-0.3"/>
</dbReference>
<dbReference type="PANTHER" id="PTHR20855:SF143">
    <property type="entry name" value="MEMBRANE PROGESTIN RECEPTOR EPSILON"/>
    <property type="match status" value="1"/>
</dbReference>